<dbReference type="InterPro" id="IPR016024">
    <property type="entry name" value="ARM-type_fold"/>
</dbReference>
<dbReference type="GO" id="GO:0110078">
    <property type="term" value="C:TTT Hsp90 cochaperone complex"/>
    <property type="evidence" value="ECO:0007669"/>
    <property type="project" value="InterPro"/>
</dbReference>
<dbReference type="InterPro" id="IPR018870">
    <property type="entry name" value="Tti2"/>
</dbReference>
<dbReference type="EMBL" id="BLAL01000356">
    <property type="protein sequence ID" value="GET04354.1"/>
    <property type="molecule type" value="Genomic_DNA"/>
</dbReference>
<reference evidence="3" key="2">
    <citation type="submission" date="2019-10" db="EMBL/GenBank/DDBJ databases">
        <title>Conservation and host-specific expression of non-tandemly repeated heterogenous ribosome RNA gene in arbuscular mycorrhizal fungi.</title>
        <authorList>
            <person name="Maeda T."/>
            <person name="Kobayashi Y."/>
            <person name="Nakagawa T."/>
            <person name="Ezawa T."/>
            <person name="Yamaguchi K."/>
            <person name="Bino T."/>
            <person name="Nishimoto Y."/>
            <person name="Shigenobu S."/>
            <person name="Kawaguchi M."/>
        </authorList>
    </citation>
    <scope>NUCLEOTIDE SEQUENCE</scope>
    <source>
        <strain evidence="3">HR1</strain>
    </source>
</reference>
<evidence type="ECO:0000313" key="3">
    <source>
        <dbReference type="EMBL" id="GET04354.1"/>
    </source>
</evidence>
<protein>
    <submittedName>
        <fullName evidence="2">Uncharacterized protein</fullName>
    </submittedName>
</protein>
<comment type="similarity">
    <text evidence="1">Belongs to the TTI2 family.</text>
</comment>
<evidence type="ECO:0000313" key="4">
    <source>
        <dbReference type="Proteomes" id="UP000247702"/>
    </source>
</evidence>
<dbReference type="PANTHER" id="PTHR32226:SF2">
    <property type="entry name" value="TELO2-INTERACTING PROTEIN 2"/>
    <property type="match status" value="1"/>
</dbReference>
<dbReference type="PANTHER" id="PTHR32226">
    <property type="entry name" value="TELO2-INTERACTING PROTEIN 2"/>
    <property type="match status" value="1"/>
</dbReference>
<evidence type="ECO:0000256" key="1">
    <source>
        <dbReference type="ARBA" id="ARBA00034736"/>
    </source>
</evidence>
<dbReference type="Pfam" id="PF10521">
    <property type="entry name" value="Tti2"/>
    <property type="match status" value="1"/>
</dbReference>
<proteinExistence type="inferred from homology"/>
<reference evidence="2 4" key="1">
    <citation type="submission" date="2017-11" db="EMBL/GenBank/DDBJ databases">
        <title>The genome of Rhizophagus clarus HR1 reveals common genetic basis of auxotrophy among arbuscular mycorrhizal fungi.</title>
        <authorList>
            <person name="Kobayashi Y."/>
        </authorList>
    </citation>
    <scope>NUCLEOTIDE SEQUENCE [LARGE SCALE GENOMIC DNA]</scope>
    <source>
        <strain evidence="2 4">HR1</strain>
    </source>
</reference>
<dbReference type="Proteomes" id="UP000615446">
    <property type="component" value="Unassembled WGS sequence"/>
</dbReference>
<sequence>MSIIKSEVVKLLERLRIPTCLSFVSGHATDTDISRLANTFKVQAELALKELQTLIRNATDNELDDEERIQIIVTCATFIGEELWTNSDLNKNAIATIDLLTTLQPRRFPTVTQMIQVFSSEILEKYVKPVFLKHTPVNVEKKNGKLKKQPIDFDIGNESWRGEIAQGSNILQWCILHLKNTEIENIIGLIVPPTLSLIDDYNVNFKTRGVSILDHLLKELTPDIIQRTGLGEVFHEALSRCLTYQNEESHVPLLRQSFSAIISLVSLTEKPNSEPRFIKYEQILSNNVVRGFIFSGDKIVIRIVLLEQIPKLSQELEIVMVKYLGELMQIICDSLQVTFEFTNKEQIIDLHYAAAKGLEKIISTCWPRIPRYKGRILTSVASSWYQVMRVEANNDVLKKSLYNVCQLLKLACAQNNVNIKKDIQALLELDSEMFEPLLN</sequence>
<dbReference type="GO" id="GO:0005829">
    <property type="term" value="C:cytosol"/>
    <property type="evidence" value="ECO:0007669"/>
    <property type="project" value="TreeGrafter"/>
</dbReference>
<name>A0A2Z6RKS2_9GLOM</name>
<keyword evidence="4" id="KW-1185">Reference proteome</keyword>
<dbReference type="OrthoDB" id="6417021at2759"/>
<dbReference type="Proteomes" id="UP000247702">
    <property type="component" value="Unassembled WGS sequence"/>
</dbReference>
<evidence type="ECO:0000313" key="2">
    <source>
        <dbReference type="EMBL" id="GBC02904.1"/>
    </source>
</evidence>
<dbReference type="STRING" id="94130.A0A2Z6RKS2"/>
<accession>A0A2Z6RKS2</accession>
<dbReference type="AlphaFoldDB" id="A0A2Z6RKS2"/>
<dbReference type="SUPFAM" id="SSF48371">
    <property type="entry name" value="ARM repeat"/>
    <property type="match status" value="1"/>
</dbReference>
<dbReference type="EMBL" id="BEXD01003858">
    <property type="protein sequence ID" value="GBC02904.1"/>
    <property type="molecule type" value="Genomic_DNA"/>
</dbReference>
<organism evidence="2 4">
    <name type="scientific">Rhizophagus clarus</name>
    <dbReference type="NCBI Taxonomy" id="94130"/>
    <lineage>
        <taxon>Eukaryota</taxon>
        <taxon>Fungi</taxon>
        <taxon>Fungi incertae sedis</taxon>
        <taxon>Mucoromycota</taxon>
        <taxon>Glomeromycotina</taxon>
        <taxon>Glomeromycetes</taxon>
        <taxon>Glomerales</taxon>
        <taxon>Glomeraceae</taxon>
        <taxon>Rhizophagus</taxon>
    </lineage>
</organism>
<dbReference type="GO" id="GO:0005634">
    <property type="term" value="C:nucleus"/>
    <property type="evidence" value="ECO:0007669"/>
    <property type="project" value="TreeGrafter"/>
</dbReference>
<comment type="caution">
    <text evidence="2">The sequence shown here is derived from an EMBL/GenBank/DDBJ whole genome shotgun (WGS) entry which is preliminary data.</text>
</comment>
<gene>
    <name evidence="3" type="ORF">RCL2_003065700</name>
    <name evidence="2" type="ORF">RclHR1_04890015</name>
</gene>